<keyword evidence="3" id="KW-1185">Reference proteome</keyword>
<evidence type="ECO:0000313" key="2">
    <source>
        <dbReference type="EMBL" id="QDU01631.1"/>
    </source>
</evidence>
<dbReference type="GO" id="GO:0005829">
    <property type="term" value="C:cytosol"/>
    <property type="evidence" value="ECO:0007669"/>
    <property type="project" value="TreeGrafter"/>
</dbReference>
<reference evidence="3 4" key="1">
    <citation type="submission" date="2019-02" db="EMBL/GenBank/DDBJ databases">
        <title>Deep-cultivation of Planctomycetes and their phenomic and genomic characterization uncovers novel biology.</title>
        <authorList>
            <person name="Wiegand S."/>
            <person name="Jogler M."/>
            <person name="Boedeker C."/>
            <person name="Pinto D."/>
            <person name="Vollmers J."/>
            <person name="Rivas-Marin E."/>
            <person name="Kohn T."/>
            <person name="Peeters S.H."/>
            <person name="Heuer A."/>
            <person name="Rast P."/>
            <person name="Oberbeckmann S."/>
            <person name="Bunk B."/>
            <person name="Jeske O."/>
            <person name="Meyerdierks A."/>
            <person name="Storesund J.E."/>
            <person name="Kallscheuer N."/>
            <person name="Luecker S."/>
            <person name="Lage O.M."/>
            <person name="Pohl T."/>
            <person name="Merkel B.J."/>
            <person name="Hornburger P."/>
            <person name="Mueller R.-W."/>
            <person name="Bruemmer F."/>
            <person name="Labrenz M."/>
            <person name="Spormann A.M."/>
            <person name="Op den Camp H."/>
            <person name="Overmann J."/>
            <person name="Amann R."/>
            <person name="Jetten M.S.M."/>
            <person name="Mascher T."/>
            <person name="Medema M.H."/>
            <person name="Devos D.P."/>
            <person name="Kaster A.-K."/>
            <person name="Ovreas L."/>
            <person name="Rohde M."/>
            <person name="Galperin M.Y."/>
            <person name="Jogler C."/>
        </authorList>
    </citation>
    <scope>NUCLEOTIDE SEQUENCE [LARGE SCALE GENOMIC DNA]</scope>
    <source>
        <strain evidence="1 3">HG66A1</strain>
        <strain evidence="2 4">V6</strain>
    </source>
</reference>
<dbReference type="EMBL" id="CP036266">
    <property type="protein sequence ID" value="QDT19587.1"/>
    <property type="molecule type" value="Genomic_DNA"/>
</dbReference>
<dbReference type="InterPro" id="IPR042252">
    <property type="entry name" value="MtfA_N"/>
</dbReference>
<dbReference type="PANTHER" id="PTHR30164">
    <property type="entry name" value="MTFA PEPTIDASE"/>
    <property type="match status" value="1"/>
</dbReference>
<dbReference type="GO" id="GO:0008237">
    <property type="term" value="F:metallopeptidase activity"/>
    <property type="evidence" value="ECO:0007669"/>
    <property type="project" value="InterPro"/>
</dbReference>
<accession>A0A517W8P3</accession>
<proteinExistence type="predicted"/>
<dbReference type="RefSeq" id="WP_145037754.1">
    <property type="nucleotide sequence ID" value="NZ_CP036266.1"/>
</dbReference>
<dbReference type="Proteomes" id="UP000320421">
    <property type="component" value="Chromosome"/>
</dbReference>
<dbReference type="GO" id="GO:0004177">
    <property type="term" value="F:aminopeptidase activity"/>
    <property type="evidence" value="ECO:0007669"/>
    <property type="project" value="TreeGrafter"/>
</dbReference>
<organism evidence="2 4">
    <name type="scientific">Gimesia chilikensis</name>
    <dbReference type="NCBI Taxonomy" id="2605989"/>
    <lineage>
        <taxon>Bacteria</taxon>
        <taxon>Pseudomonadati</taxon>
        <taxon>Planctomycetota</taxon>
        <taxon>Planctomycetia</taxon>
        <taxon>Planctomycetales</taxon>
        <taxon>Planctomycetaceae</taxon>
        <taxon>Gimesia</taxon>
    </lineage>
</organism>
<sequence>MLLTWWRNRRRRKILASPMPEHWKTFLDQHVSQLSRLSPEQRELHYQRVQIFIQEKYWEGCNGFEITEEVQLLIAGQACLLTVGFASDCFDRLATVLVYPDTYVAKETLVNSIGVMTEGTSFRLGEAWNQGPIVLSWANVLEGAEIPDDGENVVFHEFAHYYDAIDREMNGTPPLNSEEAYQHWGEVMTREYDDLVDQLRHGHSRFINPYAATNPAEFFAVCSEHFFEQPLQMQEYSPELYETMKLFYRQDPAAADRG</sequence>
<evidence type="ECO:0000313" key="4">
    <source>
        <dbReference type="Proteomes" id="UP000320722"/>
    </source>
</evidence>
<dbReference type="InterPro" id="IPR024079">
    <property type="entry name" value="MetalloPept_cat_dom_sf"/>
</dbReference>
<dbReference type="Proteomes" id="UP000320722">
    <property type="component" value="Chromosome"/>
</dbReference>
<dbReference type="Pfam" id="PF06167">
    <property type="entry name" value="Peptidase_M90"/>
    <property type="match status" value="1"/>
</dbReference>
<accession>A0A5A8B456</accession>
<dbReference type="EMBL" id="CP036347">
    <property type="protein sequence ID" value="QDU01631.1"/>
    <property type="molecule type" value="Genomic_DNA"/>
</dbReference>
<accession>A0A517PJP7</accession>
<gene>
    <name evidence="2" type="primary">mtfA</name>
    <name evidence="1" type="ORF">HG66A1_13530</name>
    <name evidence="2" type="ORF">V6x_13120</name>
</gene>
<dbReference type="AlphaFoldDB" id="A0A517W8P3"/>
<dbReference type="Gene3D" id="1.10.472.150">
    <property type="entry name" value="Glucose-regulated metallo-peptidase M90, N-terminal domain"/>
    <property type="match status" value="1"/>
</dbReference>
<dbReference type="InterPro" id="IPR010384">
    <property type="entry name" value="MtfA_fam"/>
</dbReference>
<dbReference type="Gene3D" id="3.40.390.10">
    <property type="entry name" value="Collagenase (Catalytic Domain)"/>
    <property type="match status" value="1"/>
</dbReference>
<dbReference type="PANTHER" id="PTHR30164:SF2">
    <property type="entry name" value="PROTEIN MTFA"/>
    <property type="match status" value="1"/>
</dbReference>
<dbReference type="SUPFAM" id="SSF55486">
    <property type="entry name" value="Metalloproteases ('zincins'), catalytic domain"/>
    <property type="match status" value="1"/>
</dbReference>
<evidence type="ECO:0000313" key="1">
    <source>
        <dbReference type="EMBL" id="QDT19587.1"/>
    </source>
</evidence>
<dbReference type="OrthoDB" id="9786424at2"/>
<dbReference type="CDD" id="cd20169">
    <property type="entry name" value="Peptidase_M90_mtfA"/>
    <property type="match status" value="1"/>
</dbReference>
<evidence type="ECO:0000313" key="3">
    <source>
        <dbReference type="Proteomes" id="UP000320421"/>
    </source>
</evidence>
<name>A0A517W8P3_9PLAN</name>
<protein>
    <submittedName>
        <fullName evidence="2">Protein MtfA</fullName>
    </submittedName>
</protein>